<protein>
    <submittedName>
        <fullName evidence="2">Uncharacterized protein</fullName>
    </submittedName>
</protein>
<organism evidence="2 3">
    <name type="scientific">Absidia repens</name>
    <dbReference type="NCBI Taxonomy" id="90262"/>
    <lineage>
        <taxon>Eukaryota</taxon>
        <taxon>Fungi</taxon>
        <taxon>Fungi incertae sedis</taxon>
        <taxon>Mucoromycota</taxon>
        <taxon>Mucoromycotina</taxon>
        <taxon>Mucoromycetes</taxon>
        <taxon>Mucorales</taxon>
        <taxon>Cunninghamellaceae</taxon>
        <taxon>Absidia</taxon>
    </lineage>
</organism>
<keyword evidence="1" id="KW-1133">Transmembrane helix</keyword>
<dbReference type="AlphaFoldDB" id="A0A1X2IES9"/>
<comment type="caution">
    <text evidence="2">The sequence shown here is derived from an EMBL/GenBank/DDBJ whole genome shotgun (WGS) entry which is preliminary data.</text>
</comment>
<keyword evidence="3" id="KW-1185">Reference proteome</keyword>
<keyword evidence="1" id="KW-0472">Membrane</keyword>
<gene>
    <name evidence="2" type="ORF">BCR42DRAFT_416620</name>
</gene>
<evidence type="ECO:0000313" key="3">
    <source>
        <dbReference type="Proteomes" id="UP000193560"/>
    </source>
</evidence>
<reference evidence="2 3" key="1">
    <citation type="submission" date="2016-07" db="EMBL/GenBank/DDBJ databases">
        <title>Pervasive Adenine N6-methylation of Active Genes in Fungi.</title>
        <authorList>
            <consortium name="DOE Joint Genome Institute"/>
            <person name="Mondo S.J."/>
            <person name="Dannebaum R.O."/>
            <person name="Kuo R.C."/>
            <person name="Labutti K."/>
            <person name="Haridas S."/>
            <person name="Kuo A."/>
            <person name="Salamov A."/>
            <person name="Ahrendt S.R."/>
            <person name="Lipzen A."/>
            <person name="Sullivan W."/>
            <person name="Andreopoulos W.B."/>
            <person name="Clum A."/>
            <person name="Lindquist E."/>
            <person name="Daum C."/>
            <person name="Ramamoorthy G.K."/>
            <person name="Gryganskyi A."/>
            <person name="Culley D."/>
            <person name="Magnuson J.K."/>
            <person name="James T.Y."/>
            <person name="O'Malley M.A."/>
            <person name="Stajich J.E."/>
            <person name="Spatafora J.W."/>
            <person name="Visel A."/>
            <person name="Grigoriev I.V."/>
        </authorList>
    </citation>
    <scope>NUCLEOTIDE SEQUENCE [LARGE SCALE GENOMIC DNA]</scope>
    <source>
        <strain evidence="2 3">NRRL 1336</strain>
    </source>
</reference>
<evidence type="ECO:0000256" key="1">
    <source>
        <dbReference type="SAM" id="Phobius"/>
    </source>
</evidence>
<keyword evidence="1" id="KW-0812">Transmembrane</keyword>
<accession>A0A1X2IES9</accession>
<proteinExistence type="predicted"/>
<dbReference type="EMBL" id="MCGE01000013">
    <property type="protein sequence ID" value="ORZ15206.1"/>
    <property type="molecule type" value="Genomic_DNA"/>
</dbReference>
<name>A0A1X2IES9_9FUNG</name>
<feature type="transmembrane region" description="Helical" evidence="1">
    <location>
        <begin position="6"/>
        <end position="24"/>
    </location>
</feature>
<sequence length="70" mass="8161">MKGRDIDVNVIYILLPVFLFYVGARIWKDGRMRFLVPVLCNLLYSIQLYNINISLQSLESQLVKKVTSIQ</sequence>
<evidence type="ECO:0000313" key="2">
    <source>
        <dbReference type="EMBL" id="ORZ15206.1"/>
    </source>
</evidence>
<dbReference type="Proteomes" id="UP000193560">
    <property type="component" value="Unassembled WGS sequence"/>
</dbReference>